<accession>K2NTL1</accession>
<dbReference type="PATRIC" id="fig|1231377.3.peg.1720"/>
<dbReference type="Proteomes" id="UP000006787">
    <property type="component" value="Unassembled WGS sequence"/>
</dbReference>
<evidence type="ECO:0000313" key="1">
    <source>
        <dbReference type="EMBL" id="EKF50918.1"/>
    </source>
</evidence>
<gene>
    <name evidence="1" type="ORF">C426_1741</name>
</gene>
<evidence type="ECO:0008006" key="3">
    <source>
        <dbReference type="Google" id="ProtNLM"/>
    </source>
</evidence>
<organism evidence="1 2">
    <name type="scientific">Lactococcus garvieae DCC43</name>
    <dbReference type="NCBI Taxonomy" id="1231377"/>
    <lineage>
        <taxon>Bacteria</taxon>
        <taxon>Bacillati</taxon>
        <taxon>Bacillota</taxon>
        <taxon>Bacilli</taxon>
        <taxon>Lactobacillales</taxon>
        <taxon>Streptococcaceae</taxon>
        <taxon>Lactococcus</taxon>
    </lineage>
</organism>
<name>K2NTL1_9LACT</name>
<dbReference type="RefSeq" id="WP_004260553.1">
    <property type="nucleotide sequence ID" value="NZ_AMQS01000030.1"/>
</dbReference>
<sequence>MYDILPSLLEKINSDFDERAANSQTLKHSVKLLKDKKATYIQANEFGVEIGKILSDVLGTHVTVDVLPDGKMYFNISDRLLNALLQKNFDLISGYTADIQTQLNNSAGFRLKAQYPDLNQDRIDGIVNRISSENDFEKILWLLQEPIVTFSQSVVDDTLKKNIDFQAKAGLKPKIIRKLVGKACDWCKNLAGTYNYPDVPSEVYQRHERCRCTVEYDPREIDRKRQDVWSKSWVDPEKNAKIAERKTLNLKKRGGTQ</sequence>
<reference evidence="1 2" key="1">
    <citation type="journal article" date="2012" name="J. Bacteriol.">
        <title>Genome Sequence of the Bacteriocin-Producing Strain Lactococcus garvieae DCC43.</title>
        <authorList>
            <person name="Gabrielsen C."/>
            <person name="Brede D.A."/>
            <person name="Hernandez P.E."/>
            <person name="Nes I.F."/>
            <person name="Diep D.B."/>
        </authorList>
    </citation>
    <scope>NUCLEOTIDE SEQUENCE [LARGE SCALE GENOMIC DNA]</scope>
    <source>
        <strain evidence="1 2">DCC43</strain>
    </source>
</reference>
<dbReference type="AlphaFoldDB" id="K2NTL1"/>
<protein>
    <recommendedName>
        <fullName evidence="3">Phage protein</fullName>
    </recommendedName>
</protein>
<dbReference type="eggNOG" id="ENOG5030I3I">
    <property type="taxonomic scope" value="Bacteria"/>
</dbReference>
<dbReference type="EMBL" id="AMQS01000030">
    <property type="protein sequence ID" value="EKF50918.1"/>
    <property type="molecule type" value="Genomic_DNA"/>
</dbReference>
<comment type="caution">
    <text evidence="1">The sequence shown here is derived from an EMBL/GenBank/DDBJ whole genome shotgun (WGS) entry which is preliminary data.</text>
</comment>
<proteinExistence type="predicted"/>
<evidence type="ECO:0000313" key="2">
    <source>
        <dbReference type="Proteomes" id="UP000006787"/>
    </source>
</evidence>